<sequence length="135" mass="15542">MSDTVKKKQPLLLPSPIPTRYEIRERMESRFGGASLLLRSVLEACAEEAERIMLEIGASEEKLMPQPVTIFAERYTERSSHFRKAGYFCPSCSWPEIMRDHRFCSGCGRPIAWSYKALPPSAKYRPTNKKKEKDL</sequence>
<gene>
    <name evidence="1" type="ORF">GCM10023184_18320</name>
</gene>
<reference evidence="2" key="1">
    <citation type="journal article" date="2019" name="Int. J. Syst. Evol. Microbiol.">
        <title>The Global Catalogue of Microorganisms (GCM) 10K type strain sequencing project: providing services to taxonomists for standard genome sequencing and annotation.</title>
        <authorList>
            <consortium name="The Broad Institute Genomics Platform"/>
            <consortium name="The Broad Institute Genome Sequencing Center for Infectious Disease"/>
            <person name="Wu L."/>
            <person name="Ma J."/>
        </authorList>
    </citation>
    <scope>NUCLEOTIDE SEQUENCE [LARGE SCALE GENOMIC DNA]</scope>
    <source>
        <strain evidence="2">JCM 17919</strain>
    </source>
</reference>
<protein>
    <recommendedName>
        <fullName evidence="3">Zinc ribbon domain-containing protein</fullName>
    </recommendedName>
</protein>
<accession>A0ABP8GQH4</accession>
<evidence type="ECO:0000313" key="2">
    <source>
        <dbReference type="Proteomes" id="UP001501725"/>
    </source>
</evidence>
<dbReference type="EMBL" id="BAABGY010000007">
    <property type="protein sequence ID" value="GAA4328442.1"/>
    <property type="molecule type" value="Genomic_DNA"/>
</dbReference>
<evidence type="ECO:0000313" key="1">
    <source>
        <dbReference type="EMBL" id="GAA4328442.1"/>
    </source>
</evidence>
<dbReference type="Proteomes" id="UP001501725">
    <property type="component" value="Unassembled WGS sequence"/>
</dbReference>
<evidence type="ECO:0008006" key="3">
    <source>
        <dbReference type="Google" id="ProtNLM"/>
    </source>
</evidence>
<keyword evidence="2" id="KW-1185">Reference proteome</keyword>
<organism evidence="1 2">
    <name type="scientific">Flaviaesturariibacter amylovorans</name>
    <dbReference type="NCBI Taxonomy" id="1084520"/>
    <lineage>
        <taxon>Bacteria</taxon>
        <taxon>Pseudomonadati</taxon>
        <taxon>Bacteroidota</taxon>
        <taxon>Chitinophagia</taxon>
        <taxon>Chitinophagales</taxon>
        <taxon>Chitinophagaceae</taxon>
        <taxon>Flaviaestuariibacter</taxon>
    </lineage>
</organism>
<comment type="caution">
    <text evidence="1">The sequence shown here is derived from an EMBL/GenBank/DDBJ whole genome shotgun (WGS) entry which is preliminary data.</text>
</comment>
<name>A0ABP8GQH4_9BACT</name>
<proteinExistence type="predicted"/>